<feature type="region of interest" description="Disordered" evidence="1">
    <location>
        <begin position="26"/>
        <end position="68"/>
    </location>
</feature>
<accession>A0ABY7E1G7</accession>
<reference evidence="2" key="1">
    <citation type="submission" date="2022-11" db="EMBL/GenBank/DDBJ databases">
        <title>Centuries of genome instability and evolution in soft-shell clam transmissible cancer (bioRxiv).</title>
        <authorList>
            <person name="Hart S.F.M."/>
            <person name="Yonemitsu M.A."/>
            <person name="Giersch R.M."/>
            <person name="Beal B.F."/>
            <person name="Arriagada G."/>
            <person name="Davis B.W."/>
            <person name="Ostrander E.A."/>
            <person name="Goff S.P."/>
            <person name="Metzger M.J."/>
        </authorList>
    </citation>
    <scope>NUCLEOTIDE SEQUENCE</scope>
    <source>
        <strain evidence="2">MELC-2E11</strain>
        <tissue evidence="2">Siphon/mantle</tissue>
    </source>
</reference>
<feature type="compositionally biased region" description="Basic and acidic residues" evidence="1">
    <location>
        <begin position="119"/>
        <end position="136"/>
    </location>
</feature>
<evidence type="ECO:0000313" key="2">
    <source>
        <dbReference type="EMBL" id="WAR02800.1"/>
    </source>
</evidence>
<name>A0ABY7E1G7_MYAAR</name>
<keyword evidence="3" id="KW-1185">Reference proteome</keyword>
<feature type="region of interest" description="Disordered" evidence="1">
    <location>
        <begin position="115"/>
        <end position="136"/>
    </location>
</feature>
<gene>
    <name evidence="2" type="ORF">MAR_009358</name>
</gene>
<evidence type="ECO:0000256" key="1">
    <source>
        <dbReference type="SAM" id="MobiDB-lite"/>
    </source>
</evidence>
<dbReference type="EMBL" id="CP111015">
    <property type="protein sequence ID" value="WAR02800.1"/>
    <property type="molecule type" value="Genomic_DNA"/>
</dbReference>
<protein>
    <recommendedName>
        <fullName evidence="4">39S ribosomal protein L52, mitochondrial</fullName>
    </recommendedName>
</protein>
<proteinExistence type="predicted"/>
<dbReference type="Proteomes" id="UP001164746">
    <property type="component" value="Chromosome 4"/>
</dbReference>
<evidence type="ECO:0008006" key="4">
    <source>
        <dbReference type="Google" id="ProtNLM"/>
    </source>
</evidence>
<sequence length="136" mass="15263">MIRTLSRKLAAAGRLSKVNQMTARCFSSPSDTYSDEDFGKSYTQDSPTDPFPVQCSGQGWHRSKRGDVKTGSPILCLRSWGKERDRVLVTGTLLPGNEDQQHAVISENIVRLQRGKKGQKLEAERAEQALQQEERE</sequence>
<evidence type="ECO:0000313" key="3">
    <source>
        <dbReference type="Proteomes" id="UP001164746"/>
    </source>
</evidence>
<organism evidence="2 3">
    <name type="scientific">Mya arenaria</name>
    <name type="common">Soft-shell clam</name>
    <dbReference type="NCBI Taxonomy" id="6604"/>
    <lineage>
        <taxon>Eukaryota</taxon>
        <taxon>Metazoa</taxon>
        <taxon>Spiralia</taxon>
        <taxon>Lophotrochozoa</taxon>
        <taxon>Mollusca</taxon>
        <taxon>Bivalvia</taxon>
        <taxon>Autobranchia</taxon>
        <taxon>Heteroconchia</taxon>
        <taxon>Euheterodonta</taxon>
        <taxon>Imparidentia</taxon>
        <taxon>Neoheterodontei</taxon>
        <taxon>Myida</taxon>
        <taxon>Myoidea</taxon>
        <taxon>Myidae</taxon>
        <taxon>Mya</taxon>
    </lineage>
</organism>